<sequence length="224" mass="25990">MSSELFVKIRSEDLSEKVYERLKKAITTNVIKPGERIEMNTLSDQWGVSRTPVKDAIARLANEGLVEVRAKVGTYATRFTTKDMLELFAIRLLLEGGSCDDMIRHVTEEQIVHLEQTQSLLEDELRKDKNEFDYFAFNQLDAAFHEQLIGATGNDRLFEVYRSLNFHTQVARYYYDQYETRAEQTIGEHREMIEAIRLQSVEKLASVVRQHILAGQERLRNDGE</sequence>
<dbReference type="SUPFAM" id="SSF46785">
    <property type="entry name" value="Winged helix' DNA-binding domain"/>
    <property type="match status" value="1"/>
</dbReference>
<dbReference type="PANTHER" id="PTHR43537">
    <property type="entry name" value="TRANSCRIPTIONAL REGULATOR, GNTR FAMILY"/>
    <property type="match status" value="1"/>
</dbReference>
<feature type="domain" description="HTH gntR-type" evidence="4">
    <location>
        <begin position="12"/>
        <end position="79"/>
    </location>
</feature>
<proteinExistence type="predicted"/>
<dbReference type="SMART" id="SM00895">
    <property type="entry name" value="FCD"/>
    <property type="match status" value="1"/>
</dbReference>
<keyword evidence="6" id="KW-1185">Reference proteome</keyword>
<evidence type="ECO:0000259" key="4">
    <source>
        <dbReference type="PROSITE" id="PS50949"/>
    </source>
</evidence>
<dbReference type="EMBL" id="JAGRPV010000001">
    <property type="protein sequence ID" value="MDI4643688.1"/>
    <property type="molecule type" value="Genomic_DNA"/>
</dbReference>
<dbReference type="InterPro" id="IPR036390">
    <property type="entry name" value="WH_DNA-bd_sf"/>
</dbReference>
<evidence type="ECO:0000256" key="3">
    <source>
        <dbReference type="ARBA" id="ARBA00023163"/>
    </source>
</evidence>
<dbReference type="Gene3D" id="1.10.10.10">
    <property type="entry name" value="Winged helix-like DNA-binding domain superfamily/Winged helix DNA-binding domain"/>
    <property type="match status" value="1"/>
</dbReference>
<dbReference type="Proteomes" id="UP001161691">
    <property type="component" value="Unassembled WGS sequence"/>
</dbReference>
<dbReference type="InterPro" id="IPR011711">
    <property type="entry name" value="GntR_C"/>
</dbReference>
<dbReference type="PROSITE" id="PS50949">
    <property type="entry name" value="HTH_GNTR"/>
    <property type="match status" value="1"/>
</dbReference>
<organism evidence="5 6">
    <name type="scientific">Cohnella hashimotonis</name>
    <dbReference type="NCBI Taxonomy" id="2826895"/>
    <lineage>
        <taxon>Bacteria</taxon>
        <taxon>Bacillati</taxon>
        <taxon>Bacillota</taxon>
        <taxon>Bacilli</taxon>
        <taxon>Bacillales</taxon>
        <taxon>Paenibacillaceae</taxon>
        <taxon>Cohnella</taxon>
    </lineage>
</organism>
<keyword evidence="3" id="KW-0804">Transcription</keyword>
<dbReference type="SUPFAM" id="SSF48008">
    <property type="entry name" value="GntR ligand-binding domain-like"/>
    <property type="match status" value="1"/>
</dbReference>
<keyword evidence="2" id="KW-0238">DNA-binding</keyword>
<gene>
    <name evidence="5" type="ORF">KB449_01900</name>
</gene>
<evidence type="ECO:0000256" key="1">
    <source>
        <dbReference type="ARBA" id="ARBA00023015"/>
    </source>
</evidence>
<name>A0ABT6TBL2_9BACL</name>
<dbReference type="Gene3D" id="1.20.120.530">
    <property type="entry name" value="GntR ligand-binding domain-like"/>
    <property type="match status" value="1"/>
</dbReference>
<evidence type="ECO:0000313" key="6">
    <source>
        <dbReference type="Proteomes" id="UP001161691"/>
    </source>
</evidence>
<dbReference type="Pfam" id="PF00392">
    <property type="entry name" value="GntR"/>
    <property type="match status" value="1"/>
</dbReference>
<protein>
    <submittedName>
        <fullName evidence="5">GntR family transcriptional regulator</fullName>
    </submittedName>
</protein>
<dbReference type="PANTHER" id="PTHR43537:SF5">
    <property type="entry name" value="UXU OPERON TRANSCRIPTIONAL REGULATOR"/>
    <property type="match status" value="1"/>
</dbReference>
<evidence type="ECO:0000313" key="5">
    <source>
        <dbReference type="EMBL" id="MDI4643688.1"/>
    </source>
</evidence>
<accession>A0ABT6TBL2</accession>
<keyword evidence="1" id="KW-0805">Transcription regulation</keyword>
<dbReference type="SMART" id="SM00345">
    <property type="entry name" value="HTH_GNTR"/>
    <property type="match status" value="1"/>
</dbReference>
<dbReference type="InterPro" id="IPR000524">
    <property type="entry name" value="Tscrpt_reg_HTH_GntR"/>
</dbReference>
<dbReference type="RefSeq" id="WP_282906739.1">
    <property type="nucleotide sequence ID" value="NZ_JAGRPV010000001.1"/>
</dbReference>
<comment type="caution">
    <text evidence="5">The sequence shown here is derived from an EMBL/GenBank/DDBJ whole genome shotgun (WGS) entry which is preliminary data.</text>
</comment>
<dbReference type="InterPro" id="IPR036388">
    <property type="entry name" value="WH-like_DNA-bd_sf"/>
</dbReference>
<reference evidence="5" key="1">
    <citation type="submission" date="2023-04" db="EMBL/GenBank/DDBJ databases">
        <title>Comparative genomic analysis of Cohnella hashimotonis sp. nov., isolated from the International Space Station.</title>
        <authorList>
            <person name="Venkateswaran K."/>
            <person name="Simpson A."/>
        </authorList>
    </citation>
    <scope>NUCLEOTIDE SEQUENCE</scope>
    <source>
        <strain evidence="5">F6_2S_P_1</strain>
    </source>
</reference>
<dbReference type="CDD" id="cd07377">
    <property type="entry name" value="WHTH_GntR"/>
    <property type="match status" value="1"/>
</dbReference>
<dbReference type="InterPro" id="IPR008920">
    <property type="entry name" value="TF_FadR/GntR_C"/>
</dbReference>
<dbReference type="Pfam" id="PF07729">
    <property type="entry name" value="FCD"/>
    <property type="match status" value="1"/>
</dbReference>
<evidence type="ECO:0000256" key="2">
    <source>
        <dbReference type="ARBA" id="ARBA00023125"/>
    </source>
</evidence>